<proteinExistence type="predicted"/>
<dbReference type="AlphaFoldDB" id="A0A1R3RCW7"/>
<evidence type="ECO:0000313" key="3">
    <source>
        <dbReference type="Proteomes" id="UP000188318"/>
    </source>
</evidence>
<dbReference type="VEuPathDB" id="FungiDB:ASPCADRAFT_133351"/>
<gene>
    <name evidence="2" type="ORF">ASPCADRAFT_133351</name>
</gene>
<reference evidence="3" key="1">
    <citation type="journal article" date="2017" name="Genome Biol.">
        <title>Comparative genomics reveals high biological diversity and specific adaptations in the industrially and medically important fungal genus Aspergillus.</title>
        <authorList>
            <person name="de Vries R.P."/>
            <person name="Riley R."/>
            <person name="Wiebenga A."/>
            <person name="Aguilar-Osorio G."/>
            <person name="Amillis S."/>
            <person name="Uchima C.A."/>
            <person name="Anderluh G."/>
            <person name="Asadollahi M."/>
            <person name="Askin M."/>
            <person name="Barry K."/>
            <person name="Battaglia E."/>
            <person name="Bayram O."/>
            <person name="Benocci T."/>
            <person name="Braus-Stromeyer S.A."/>
            <person name="Caldana C."/>
            <person name="Canovas D."/>
            <person name="Cerqueira G.C."/>
            <person name="Chen F."/>
            <person name="Chen W."/>
            <person name="Choi C."/>
            <person name="Clum A."/>
            <person name="Dos Santos R.A."/>
            <person name="Damasio A.R."/>
            <person name="Diallinas G."/>
            <person name="Emri T."/>
            <person name="Fekete E."/>
            <person name="Flipphi M."/>
            <person name="Freyberg S."/>
            <person name="Gallo A."/>
            <person name="Gournas C."/>
            <person name="Habgood R."/>
            <person name="Hainaut M."/>
            <person name="Harispe M.L."/>
            <person name="Henrissat B."/>
            <person name="Hilden K.S."/>
            <person name="Hope R."/>
            <person name="Hossain A."/>
            <person name="Karabika E."/>
            <person name="Karaffa L."/>
            <person name="Karanyi Z."/>
            <person name="Krasevec N."/>
            <person name="Kuo A."/>
            <person name="Kusch H."/>
            <person name="LaButti K."/>
            <person name="Lagendijk E.L."/>
            <person name="Lapidus A."/>
            <person name="Levasseur A."/>
            <person name="Lindquist E."/>
            <person name="Lipzen A."/>
            <person name="Logrieco A.F."/>
            <person name="MacCabe A."/>
            <person name="Maekelae M.R."/>
            <person name="Malavazi I."/>
            <person name="Melin P."/>
            <person name="Meyer V."/>
            <person name="Mielnichuk N."/>
            <person name="Miskei M."/>
            <person name="Molnar A.P."/>
            <person name="Mule G."/>
            <person name="Ngan C.Y."/>
            <person name="Orejas M."/>
            <person name="Orosz E."/>
            <person name="Ouedraogo J.P."/>
            <person name="Overkamp K.M."/>
            <person name="Park H.-S."/>
            <person name="Perrone G."/>
            <person name="Piumi F."/>
            <person name="Punt P.J."/>
            <person name="Ram A.F."/>
            <person name="Ramon A."/>
            <person name="Rauscher S."/>
            <person name="Record E."/>
            <person name="Riano-Pachon D.M."/>
            <person name="Robert V."/>
            <person name="Roehrig J."/>
            <person name="Ruller R."/>
            <person name="Salamov A."/>
            <person name="Salih N.S."/>
            <person name="Samson R.A."/>
            <person name="Sandor E."/>
            <person name="Sanguinetti M."/>
            <person name="Schuetze T."/>
            <person name="Sepcic K."/>
            <person name="Shelest E."/>
            <person name="Sherlock G."/>
            <person name="Sophianopoulou V."/>
            <person name="Squina F.M."/>
            <person name="Sun H."/>
            <person name="Susca A."/>
            <person name="Todd R.B."/>
            <person name="Tsang A."/>
            <person name="Unkles S.E."/>
            <person name="van de Wiele N."/>
            <person name="van Rossen-Uffink D."/>
            <person name="Oliveira J.V."/>
            <person name="Vesth T.C."/>
            <person name="Visser J."/>
            <person name="Yu J.-H."/>
            <person name="Zhou M."/>
            <person name="Andersen M.R."/>
            <person name="Archer D.B."/>
            <person name="Baker S.E."/>
            <person name="Benoit I."/>
            <person name="Brakhage A.A."/>
            <person name="Braus G.H."/>
            <person name="Fischer R."/>
            <person name="Frisvad J.C."/>
            <person name="Goldman G.H."/>
            <person name="Houbraken J."/>
            <person name="Oakley B."/>
            <person name="Pocsi I."/>
            <person name="Scazzocchio C."/>
            <person name="Seiboth B."/>
            <person name="vanKuyk P.A."/>
            <person name="Wortman J."/>
            <person name="Dyer P.S."/>
            <person name="Grigoriev I.V."/>
        </authorList>
    </citation>
    <scope>NUCLEOTIDE SEQUENCE [LARGE SCALE GENOMIC DNA]</scope>
    <source>
        <strain evidence="3">ITEM 5010</strain>
    </source>
</reference>
<accession>A0A1R3RCW7</accession>
<keyword evidence="3" id="KW-1185">Reference proteome</keyword>
<dbReference type="Proteomes" id="UP000188318">
    <property type="component" value="Unassembled WGS sequence"/>
</dbReference>
<protein>
    <submittedName>
        <fullName evidence="2">Uncharacterized protein</fullName>
    </submittedName>
</protein>
<organism evidence="2 3">
    <name type="scientific">Aspergillus carbonarius (strain ITEM 5010)</name>
    <dbReference type="NCBI Taxonomy" id="602072"/>
    <lineage>
        <taxon>Eukaryota</taxon>
        <taxon>Fungi</taxon>
        <taxon>Dikarya</taxon>
        <taxon>Ascomycota</taxon>
        <taxon>Pezizomycotina</taxon>
        <taxon>Eurotiomycetes</taxon>
        <taxon>Eurotiomycetidae</taxon>
        <taxon>Eurotiales</taxon>
        <taxon>Aspergillaceae</taxon>
        <taxon>Aspergillus</taxon>
        <taxon>Aspergillus subgen. Circumdati</taxon>
    </lineage>
</organism>
<dbReference type="EMBL" id="KV907507">
    <property type="protein sequence ID" value="OOF92323.1"/>
    <property type="molecule type" value="Genomic_DNA"/>
</dbReference>
<sequence>MLKGCASGLTFSAGTHAYPPTVVVLVDSVGWTCGRDMTGVDQGAGRPPSYRSIAPLWRPSERRTRAEGRRAAGCIPSCPTPTAAPTLVHS</sequence>
<feature type="region of interest" description="Disordered" evidence="1">
    <location>
        <begin position="61"/>
        <end position="90"/>
    </location>
</feature>
<evidence type="ECO:0000256" key="1">
    <source>
        <dbReference type="SAM" id="MobiDB-lite"/>
    </source>
</evidence>
<dbReference type="OrthoDB" id="10514072at2759"/>
<name>A0A1R3RCW7_ASPC5</name>
<evidence type="ECO:0000313" key="2">
    <source>
        <dbReference type="EMBL" id="OOF92323.1"/>
    </source>
</evidence>
<feature type="compositionally biased region" description="Basic and acidic residues" evidence="1">
    <location>
        <begin position="61"/>
        <end position="70"/>
    </location>
</feature>